<dbReference type="SUPFAM" id="SSF48452">
    <property type="entry name" value="TPR-like"/>
    <property type="match status" value="1"/>
</dbReference>
<dbReference type="PROSITE" id="PS51257">
    <property type="entry name" value="PROKAR_LIPOPROTEIN"/>
    <property type="match status" value="1"/>
</dbReference>
<keyword evidence="2" id="KW-1185">Reference proteome</keyword>
<dbReference type="Pfam" id="PF12771">
    <property type="entry name" value="SusD-like_2"/>
    <property type="match status" value="1"/>
</dbReference>
<dbReference type="InterPro" id="IPR041662">
    <property type="entry name" value="SusD-like_2"/>
</dbReference>
<organism evidence="1 2">
    <name type="scientific">Pseudopedobacter beijingensis</name>
    <dbReference type="NCBI Taxonomy" id="1207056"/>
    <lineage>
        <taxon>Bacteria</taxon>
        <taxon>Pseudomonadati</taxon>
        <taxon>Bacteroidota</taxon>
        <taxon>Sphingobacteriia</taxon>
        <taxon>Sphingobacteriales</taxon>
        <taxon>Sphingobacteriaceae</taxon>
        <taxon>Pseudopedobacter</taxon>
    </lineage>
</organism>
<protein>
    <submittedName>
        <fullName evidence="1">SusD/RagB family nutrient-binding outer membrane lipoprotein</fullName>
    </submittedName>
</protein>
<accession>A0ABW4IGI5</accession>
<proteinExistence type="predicted"/>
<reference evidence="2" key="1">
    <citation type="journal article" date="2019" name="Int. J. Syst. Evol. Microbiol.">
        <title>The Global Catalogue of Microorganisms (GCM) 10K type strain sequencing project: providing services to taxonomists for standard genome sequencing and annotation.</title>
        <authorList>
            <consortium name="The Broad Institute Genomics Platform"/>
            <consortium name="The Broad Institute Genome Sequencing Center for Infectious Disease"/>
            <person name="Wu L."/>
            <person name="Ma J."/>
        </authorList>
    </citation>
    <scope>NUCLEOTIDE SEQUENCE [LARGE SCALE GENOMIC DNA]</scope>
    <source>
        <strain evidence="2">CCUG 53762</strain>
    </source>
</reference>
<dbReference type="RefSeq" id="WP_379664212.1">
    <property type="nucleotide sequence ID" value="NZ_JBHUDG010000051.1"/>
</dbReference>
<dbReference type="Proteomes" id="UP001597118">
    <property type="component" value="Unassembled WGS sequence"/>
</dbReference>
<gene>
    <name evidence="1" type="ORF">ACFSAH_18610</name>
</gene>
<keyword evidence="1" id="KW-0449">Lipoprotein</keyword>
<dbReference type="InterPro" id="IPR011990">
    <property type="entry name" value="TPR-like_helical_dom_sf"/>
</dbReference>
<sequence>MKKLSYILSFVFILTVLVMISSCKKFDDTNKDPNRSNDMDASLLLSNVQLRFSGDLEINEKLNMCLTMPMVQHIGGIWANRYGQFYIYYRLYLSSLWEYTYRNDVVNIVDAVRKTTNDPLKTNLNAVCRIMKVYEFARLTDVYGDIPYSQAGKAYSDGIVRPSFDRQEDIYNDFFKELSEAAAQLDASKDVVSGDLFYNGNVESWRKFANSLRLRLAMRLVKVNPNKAREEAEAAYNAGVFTSNADICRMNHQDVQNIYDTDMRGNGISSAFTQSEVLPRVTNTFIDQLNNTNDPRLPHIVRYYIDIINRPFDRLDITDQLKPIIGYNGVESTEYVWDGWMNPIDIQVPGQGTITAVNNDQKAQLANFLIRRNAPFLHLTYAEVEFLLAEATVRWGLNLGGTTAEHYAKGIEAACQQLSLYPGGPSISSAEINTFIQGNLLIPGREVEMINTQLWVALLLNGSEAYANWRRTGFPVLTPALTQESTTTVIPRRFEYPILEVEQNAANVATAIADLGAGGNTWINRVWWDKP</sequence>
<comment type="caution">
    <text evidence="1">The sequence shown here is derived from an EMBL/GenBank/DDBJ whole genome shotgun (WGS) entry which is preliminary data.</text>
</comment>
<name>A0ABW4IGI5_9SPHI</name>
<dbReference type="Gene3D" id="1.25.40.390">
    <property type="match status" value="1"/>
</dbReference>
<evidence type="ECO:0000313" key="1">
    <source>
        <dbReference type="EMBL" id="MFD1631890.1"/>
    </source>
</evidence>
<evidence type="ECO:0000313" key="2">
    <source>
        <dbReference type="Proteomes" id="UP001597118"/>
    </source>
</evidence>
<dbReference type="EMBL" id="JBHUDG010000051">
    <property type="protein sequence ID" value="MFD1631890.1"/>
    <property type="molecule type" value="Genomic_DNA"/>
</dbReference>